<keyword evidence="6" id="KW-0539">Nucleus</keyword>
<evidence type="ECO:0000256" key="5">
    <source>
        <dbReference type="ARBA" id="ARBA00023163"/>
    </source>
</evidence>
<sequence>MPPHGYYQHHVDVPASMHHDRLDQPQEEGLRKQDHTLVPNLNSRRPGADSMGSVFANASHGLTGDNQRKLAGYWQKTITETENSEHDFKSHALPLARIKKVMKADEDVKMISAEAPIIFAKGCEIFITELTMRAWIHAEENKRRTLQRSDIANAISRSDMFDFLIDIVPREEFVAGSHGVSESNPNAQPVAGAAGGFMGMTLGHAAVQPHPAVQQVPQHVLQDHSRGPVGSPYYSHGPLKPEEPPVNGHYQHHSHMQQQQQQQQQQPLPPQQQRHQSQHPQHPQQHHQPPQQPPQHMYDHNRFMPPVQNMPSMAQQHPAYLDQMGYHQGFNQHNGAPQYSNPYGNPYVNQQQSQQQQSHHVSLLHHHHQQQQQQHGRDGEMEDPSARSSMLL</sequence>
<dbReference type="GO" id="GO:0000978">
    <property type="term" value="F:RNA polymerase II cis-regulatory region sequence-specific DNA binding"/>
    <property type="evidence" value="ECO:0007669"/>
    <property type="project" value="TreeGrafter"/>
</dbReference>
<feature type="compositionally biased region" description="Low complexity" evidence="8">
    <location>
        <begin position="350"/>
        <end position="361"/>
    </location>
</feature>
<dbReference type="EMBL" id="CAHR02000028">
    <property type="protein sequence ID" value="CCG81160.1"/>
    <property type="molecule type" value="Genomic_DNA"/>
</dbReference>
<evidence type="ECO:0000256" key="7">
    <source>
        <dbReference type="ARBA" id="ARBA00038129"/>
    </source>
</evidence>
<dbReference type="eggNOG" id="KOG1657">
    <property type="taxonomic scope" value="Eukaryota"/>
</dbReference>
<evidence type="ECO:0000313" key="11">
    <source>
        <dbReference type="Proteomes" id="UP000013776"/>
    </source>
</evidence>
<dbReference type="CDD" id="cd22908">
    <property type="entry name" value="HFD_NFYC-like"/>
    <property type="match status" value="1"/>
</dbReference>
<dbReference type="PANTHER" id="PTHR10252:SF8">
    <property type="entry name" value="NUCLEAR TRANSCRIPTION FACTOR Y SUBUNIT GAMMA"/>
    <property type="match status" value="1"/>
</dbReference>
<dbReference type="OrthoDB" id="1272441at2759"/>
<dbReference type="VEuPathDB" id="FungiDB:TAPDE_000872"/>
<dbReference type="InterPro" id="IPR007125">
    <property type="entry name" value="H2A/H2B/H3"/>
</dbReference>
<evidence type="ECO:0000256" key="4">
    <source>
        <dbReference type="ARBA" id="ARBA00023159"/>
    </source>
</evidence>
<feature type="region of interest" description="Disordered" evidence="8">
    <location>
        <begin position="21"/>
        <end position="50"/>
    </location>
</feature>
<dbReference type="Gene3D" id="1.10.20.10">
    <property type="entry name" value="Histone, subunit A"/>
    <property type="match status" value="1"/>
</dbReference>
<dbReference type="GO" id="GO:0016602">
    <property type="term" value="C:CCAAT-binding factor complex"/>
    <property type="evidence" value="ECO:0007669"/>
    <property type="project" value="TreeGrafter"/>
</dbReference>
<dbReference type="InterPro" id="IPR050568">
    <property type="entry name" value="Transcr_DNA_Rep_Reg"/>
</dbReference>
<keyword evidence="11" id="KW-1185">Reference proteome</keyword>
<reference evidence="10 11" key="1">
    <citation type="journal article" date="2013" name="MBio">
        <title>Genome sequencing of the plant pathogen Taphrina deformans, the causal agent of peach leaf curl.</title>
        <authorList>
            <person name="Cisse O.H."/>
            <person name="Almeida J.M.G.C.F."/>
            <person name="Fonseca A."/>
            <person name="Kumar A.A."/>
            <person name="Salojaervi J."/>
            <person name="Overmyer K."/>
            <person name="Hauser P.M."/>
            <person name="Pagni M."/>
        </authorList>
    </citation>
    <scope>NUCLEOTIDE SEQUENCE [LARGE SCALE GENOMIC DNA]</scope>
    <source>
        <strain evidence="11">PYCC 5710 / ATCC 11124 / CBS 356.35 / IMI 108563 / JCM 9778 / NBRC 8474</strain>
    </source>
</reference>
<feature type="compositionally biased region" description="Basic and acidic residues" evidence="8">
    <location>
        <begin position="21"/>
        <end position="35"/>
    </location>
</feature>
<protein>
    <recommendedName>
        <fullName evidence="9">Core Histone H2A/H2B/H3 domain-containing protein</fullName>
    </recommendedName>
</protein>
<evidence type="ECO:0000256" key="6">
    <source>
        <dbReference type="ARBA" id="ARBA00023242"/>
    </source>
</evidence>
<evidence type="ECO:0000256" key="2">
    <source>
        <dbReference type="ARBA" id="ARBA00023015"/>
    </source>
</evidence>
<dbReference type="PANTHER" id="PTHR10252">
    <property type="entry name" value="HISTONE-LIKE TRANSCRIPTION FACTOR CCAAT-RELATED"/>
    <property type="match status" value="1"/>
</dbReference>
<comment type="subcellular location">
    <subcellularLocation>
        <location evidence="1">Nucleus</location>
    </subcellularLocation>
</comment>
<dbReference type="AlphaFoldDB" id="R4XCW1"/>
<dbReference type="GO" id="GO:0046982">
    <property type="term" value="F:protein heterodimerization activity"/>
    <property type="evidence" value="ECO:0007669"/>
    <property type="project" value="InterPro"/>
</dbReference>
<keyword evidence="5" id="KW-0804">Transcription</keyword>
<dbReference type="SUPFAM" id="SSF47113">
    <property type="entry name" value="Histone-fold"/>
    <property type="match status" value="1"/>
</dbReference>
<evidence type="ECO:0000256" key="8">
    <source>
        <dbReference type="SAM" id="MobiDB-lite"/>
    </source>
</evidence>
<feature type="region of interest" description="Disordered" evidence="8">
    <location>
        <begin position="215"/>
        <end position="311"/>
    </location>
</feature>
<keyword evidence="4" id="KW-0010">Activator</keyword>
<feature type="region of interest" description="Disordered" evidence="8">
    <location>
        <begin position="326"/>
        <end position="392"/>
    </location>
</feature>
<dbReference type="Proteomes" id="UP000013776">
    <property type="component" value="Unassembled WGS sequence"/>
</dbReference>
<dbReference type="InterPro" id="IPR009072">
    <property type="entry name" value="Histone-fold"/>
</dbReference>
<gene>
    <name evidence="10" type="ORF">TAPDE_000872</name>
</gene>
<feature type="domain" description="Core Histone H2A/H2B/H3" evidence="9">
    <location>
        <begin position="81"/>
        <end position="155"/>
    </location>
</feature>
<evidence type="ECO:0000256" key="1">
    <source>
        <dbReference type="ARBA" id="ARBA00004123"/>
    </source>
</evidence>
<comment type="similarity">
    <text evidence="7">Belongs to the NFYC/HAP5 subunit family.</text>
</comment>
<accession>R4XCW1</accession>
<evidence type="ECO:0000313" key="10">
    <source>
        <dbReference type="EMBL" id="CCG81160.1"/>
    </source>
</evidence>
<keyword evidence="3" id="KW-0238">DNA-binding</keyword>
<evidence type="ECO:0000259" key="9">
    <source>
        <dbReference type="Pfam" id="PF00125"/>
    </source>
</evidence>
<feature type="compositionally biased region" description="Low complexity" evidence="8">
    <location>
        <begin position="256"/>
        <end position="289"/>
    </location>
</feature>
<proteinExistence type="inferred from homology"/>
<name>R4XCW1_TAPDE</name>
<keyword evidence="2" id="KW-0805">Transcription regulation</keyword>
<dbReference type="FunFam" id="1.10.20.10:FF:000017">
    <property type="entry name" value="Ccaat-binding factor complex subunit"/>
    <property type="match status" value="1"/>
</dbReference>
<comment type="caution">
    <text evidence="10">The sequence shown here is derived from an EMBL/GenBank/DDBJ whole genome shotgun (WGS) entry which is preliminary data.</text>
</comment>
<dbReference type="STRING" id="1097556.R4XCW1"/>
<organism evidence="10 11">
    <name type="scientific">Taphrina deformans (strain PYCC 5710 / ATCC 11124 / CBS 356.35 / IMI 108563 / JCM 9778 / NBRC 8474)</name>
    <name type="common">Peach leaf curl fungus</name>
    <name type="synonym">Lalaria deformans</name>
    <dbReference type="NCBI Taxonomy" id="1097556"/>
    <lineage>
        <taxon>Eukaryota</taxon>
        <taxon>Fungi</taxon>
        <taxon>Dikarya</taxon>
        <taxon>Ascomycota</taxon>
        <taxon>Taphrinomycotina</taxon>
        <taxon>Taphrinomycetes</taxon>
        <taxon>Taphrinales</taxon>
        <taxon>Taphrinaceae</taxon>
        <taxon>Taphrina</taxon>
    </lineage>
</organism>
<evidence type="ECO:0000256" key="3">
    <source>
        <dbReference type="ARBA" id="ARBA00023125"/>
    </source>
</evidence>
<dbReference type="GO" id="GO:0001228">
    <property type="term" value="F:DNA-binding transcription activator activity, RNA polymerase II-specific"/>
    <property type="evidence" value="ECO:0007669"/>
    <property type="project" value="TreeGrafter"/>
</dbReference>
<feature type="compositionally biased region" description="Polar residues" evidence="8">
    <location>
        <begin position="329"/>
        <end position="349"/>
    </location>
</feature>
<dbReference type="Pfam" id="PF00125">
    <property type="entry name" value="Histone"/>
    <property type="match status" value="1"/>
</dbReference>